<dbReference type="InterPro" id="IPR001296">
    <property type="entry name" value="Glyco_trans_1"/>
</dbReference>
<feature type="domain" description="Glycosyltransferase subfamily 4-like N-terminal" evidence="6">
    <location>
        <begin position="25"/>
        <end position="203"/>
    </location>
</feature>
<evidence type="ECO:0000259" key="6">
    <source>
        <dbReference type="Pfam" id="PF13579"/>
    </source>
</evidence>
<dbReference type="SUPFAM" id="SSF53756">
    <property type="entry name" value="UDP-Glycosyltransferase/glycogen phosphorylase"/>
    <property type="match status" value="1"/>
</dbReference>
<dbReference type="GO" id="GO:0016757">
    <property type="term" value="F:glycosyltransferase activity"/>
    <property type="evidence" value="ECO:0007669"/>
    <property type="project" value="UniProtKB-KW"/>
</dbReference>
<dbReference type="SUPFAM" id="SSF102588">
    <property type="entry name" value="LmbE-like"/>
    <property type="match status" value="1"/>
</dbReference>
<gene>
    <name evidence="7" type="ORF">SAMN04488242_0470</name>
</gene>
<dbReference type="InterPro" id="IPR024078">
    <property type="entry name" value="LmbE-like_dom_sf"/>
</dbReference>
<evidence type="ECO:0000259" key="5">
    <source>
        <dbReference type="Pfam" id="PF00534"/>
    </source>
</evidence>
<dbReference type="STRING" id="686624.SAMN04488242_0470"/>
<feature type="domain" description="Glycosyl transferase family 1" evidence="5">
    <location>
        <begin position="212"/>
        <end position="375"/>
    </location>
</feature>
<protein>
    <submittedName>
        <fullName evidence="7">Glycosyltransferase involved in cell wall bisynthesis</fullName>
    </submittedName>
</protein>
<dbReference type="InterPro" id="IPR028098">
    <property type="entry name" value="Glyco_trans_4-like_N"/>
</dbReference>
<feature type="region of interest" description="Disordered" evidence="4">
    <location>
        <begin position="145"/>
        <end position="165"/>
    </location>
</feature>
<accession>A0A1G9HRH5</accession>
<dbReference type="EMBL" id="FNGP01000001">
    <property type="protein sequence ID" value="SDL15314.1"/>
    <property type="molecule type" value="Genomic_DNA"/>
</dbReference>
<name>A0A1G9HRH5_9ACTN</name>
<evidence type="ECO:0000256" key="3">
    <source>
        <dbReference type="ARBA" id="ARBA00022833"/>
    </source>
</evidence>
<dbReference type="Pfam" id="PF13579">
    <property type="entry name" value="Glyco_trans_4_4"/>
    <property type="match status" value="1"/>
</dbReference>
<dbReference type="GO" id="GO:0016137">
    <property type="term" value="P:glycoside metabolic process"/>
    <property type="evidence" value="ECO:0007669"/>
    <property type="project" value="UniProtKB-ARBA"/>
</dbReference>
<dbReference type="Proteomes" id="UP000199475">
    <property type="component" value="Unassembled WGS sequence"/>
</dbReference>
<feature type="compositionally biased region" description="Basic and acidic residues" evidence="4">
    <location>
        <begin position="146"/>
        <end position="155"/>
    </location>
</feature>
<dbReference type="PANTHER" id="PTHR12526">
    <property type="entry name" value="GLYCOSYLTRANSFERASE"/>
    <property type="match status" value="1"/>
</dbReference>
<evidence type="ECO:0000256" key="4">
    <source>
        <dbReference type="SAM" id="MobiDB-lite"/>
    </source>
</evidence>
<evidence type="ECO:0000313" key="7">
    <source>
        <dbReference type="EMBL" id="SDL15314.1"/>
    </source>
</evidence>
<dbReference type="PANTHER" id="PTHR12526:SF510">
    <property type="entry name" value="D-INOSITOL 3-PHOSPHATE GLYCOSYLTRANSFERASE"/>
    <property type="match status" value="1"/>
</dbReference>
<reference evidence="7 8" key="1">
    <citation type="submission" date="2016-10" db="EMBL/GenBank/DDBJ databases">
        <authorList>
            <person name="de Groot N.N."/>
        </authorList>
    </citation>
    <scope>NUCLEOTIDE SEQUENCE [LARGE SCALE GENOMIC DNA]</scope>
    <source>
        <strain evidence="7 8">CGMCC 1.9159</strain>
    </source>
</reference>
<dbReference type="InterPro" id="IPR003737">
    <property type="entry name" value="GlcNAc_PI_deacetylase-related"/>
</dbReference>
<keyword evidence="1" id="KW-0328">Glycosyltransferase</keyword>
<proteinExistence type="predicted"/>
<organism evidence="7 8">
    <name type="scientific">Tessaracoccus oleiagri</name>
    <dbReference type="NCBI Taxonomy" id="686624"/>
    <lineage>
        <taxon>Bacteria</taxon>
        <taxon>Bacillati</taxon>
        <taxon>Actinomycetota</taxon>
        <taxon>Actinomycetes</taxon>
        <taxon>Propionibacteriales</taxon>
        <taxon>Propionibacteriaceae</taxon>
        <taxon>Tessaracoccus</taxon>
    </lineage>
</organism>
<sequence length="660" mass="70138">MQHLRIAMVSLHTSPLASPGGSDAGGMNVVVLAQAKALAAAGHDVTIFTRRSDDAADVVSVDGAPLAVRYLPAGPPTALPKSEIDQHIPEFAAALRDAVALLADSGRRPHLFHSHHWMSGVAALDVAREFGIPHLQSFHSIAATGHDQELSKGEPPESPARVPGEARCAQESDLIVAVSRAEARTAIRRLGADPARVTVVRPGVDPSVFFPAERPAEPAYLVAAARLQPLKGVDLAIESLAHVSDDVRPRLLVAGAGSADFADYETELRRLVADLGLDEQVEFVGAKGRAELADLLRGATLALVPSHSETYGLIALESAACGAPVIAWKAGGLVEAVRDGESGLLLESREPAEWGATIERLLRDDARLTQLREDAVAHAAERTWEQSARELAECYWGVADPSLWLPEGDGPVVFLHAHPDDETIQTGALIRHLTAAGQRVDLLTATRGERGGVVPGPLSHLEGTPELETHRRGELERAIDHLGIAEHRFLGEPPARAADESPRRYRDSGMRWITDHLAGPAEDAEADAFTSTSVDEAADDVAAYLRAVGARALISYDAFGTYGHPDHVRCHEVAALAAVLAGVPLYEVLSPEVNQQAAGGGEAAEGELVLMRLGQHREALVEALRAHASQVSVDEEAGEIVHTGGQREPIEASAGVRRVR</sequence>
<keyword evidence="3" id="KW-0862">Zinc</keyword>
<dbReference type="Pfam" id="PF00534">
    <property type="entry name" value="Glycos_transf_1"/>
    <property type="match status" value="1"/>
</dbReference>
<dbReference type="Pfam" id="PF02585">
    <property type="entry name" value="PIG-L"/>
    <property type="match status" value="1"/>
</dbReference>
<keyword evidence="2 7" id="KW-0808">Transferase</keyword>
<dbReference type="Gene3D" id="3.40.50.2000">
    <property type="entry name" value="Glycogen Phosphorylase B"/>
    <property type="match status" value="2"/>
</dbReference>
<dbReference type="RefSeq" id="WP_176761625.1">
    <property type="nucleotide sequence ID" value="NZ_FNGP01000001.1"/>
</dbReference>
<keyword evidence="8" id="KW-1185">Reference proteome</keyword>
<dbReference type="AlphaFoldDB" id="A0A1G9HRH5"/>
<evidence type="ECO:0000313" key="8">
    <source>
        <dbReference type="Proteomes" id="UP000199475"/>
    </source>
</evidence>
<dbReference type="Gene3D" id="3.40.50.10320">
    <property type="entry name" value="LmbE-like"/>
    <property type="match status" value="1"/>
</dbReference>
<evidence type="ECO:0000256" key="1">
    <source>
        <dbReference type="ARBA" id="ARBA00022676"/>
    </source>
</evidence>
<evidence type="ECO:0000256" key="2">
    <source>
        <dbReference type="ARBA" id="ARBA00022679"/>
    </source>
</evidence>